<dbReference type="KEGG" id="pnt:G5B91_01140"/>
<evidence type="ECO:0000313" key="1">
    <source>
        <dbReference type="EMBL" id="QIE84946.1"/>
    </source>
</evidence>
<evidence type="ECO:0000313" key="2">
    <source>
        <dbReference type="Proteomes" id="UP000501063"/>
    </source>
</evidence>
<name>A0A6G6IP21_PSENT</name>
<proteinExistence type="predicted"/>
<dbReference type="Pfam" id="PF10065">
    <property type="entry name" value="DUF2303"/>
    <property type="match status" value="1"/>
</dbReference>
<dbReference type="InterPro" id="IPR019276">
    <property type="entry name" value="DUF2303"/>
</dbReference>
<reference evidence="1 2" key="1">
    <citation type="submission" date="2020-02" db="EMBL/GenBank/DDBJ databases">
        <title>Integrative conjugative elements (ICEs) and plasmids drive adaptation of Pseudomonas nitroreducens strain HBP1 to wastewater environment.</title>
        <authorList>
            <person name="Sentchilo V."/>
            <person name="Carraro N."/>
            <person name="Bertelli C."/>
            <person name="van der Meer J.R."/>
        </authorList>
    </citation>
    <scope>NUCLEOTIDE SEQUENCE [LARGE SCALE GENOMIC DNA]</scope>
    <source>
        <strain evidence="1 2">HBP1</strain>
    </source>
</reference>
<dbReference type="RefSeq" id="WP_024767141.1">
    <property type="nucleotide sequence ID" value="NZ_CP049140.1"/>
</dbReference>
<dbReference type="Proteomes" id="UP000501063">
    <property type="component" value="Chromosome"/>
</dbReference>
<sequence length="270" mass="29313">MKEALQLILANSVAAAGTRVTGSAGTMAIVPEGFKLHSTEKLETHRNRFRGALATSSLADFVIYVKDRADKATHGFVDKDNMSCRVIFNLGDTALPGHGDDSATLRLEPTAAYAALQRIAGKNLQQKDLAEWMEDWRDFLQAVTPDDQDMSLAQAIAAVRNITIKASSELTNAEGNFNTKRSAMEQIEAASQDTLPGSLIFACAPYDGLPVRNFVLRLSVLTGEAKPTLKPRWVAEEQIREEIAQEFKDLLAADIADSTSLTIGTFELGA</sequence>
<organism evidence="1 2">
    <name type="scientific">Pseudomonas nitroreducens</name>
    <dbReference type="NCBI Taxonomy" id="46680"/>
    <lineage>
        <taxon>Bacteria</taxon>
        <taxon>Pseudomonadati</taxon>
        <taxon>Pseudomonadota</taxon>
        <taxon>Gammaproteobacteria</taxon>
        <taxon>Pseudomonadales</taxon>
        <taxon>Pseudomonadaceae</taxon>
        <taxon>Pseudomonas</taxon>
    </lineage>
</organism>
<gene>
    <name evidence="1" type="ORF">G5B91_01140</name>
</gene>
<dbReference type="AlphaFoldDB" id="A0A6G6IP21"/>
<accession>A0A6G6IP21</accession>
<protein>
    <submittedName>
        <fullName evidence="1">DUF2303 family protein</fullName>
    </submittedName>
</protein>
<dbReference type="EMBL" id="CP049140">
    <property type="protein sequence ID" value="QIE84946.1"/>
    <property type="molecule type" value="Genomic_DNA"/>
</dbReference>